<dbReference type="PROSITE" id="PS00764">
    <property type="entry name" value="ENDONUCLEASE_III_1"/>
    <property type="match status" value="1"/>
</dbReference>
<dbReference type="InterPro" id="IPR011257">
    <property type="entry name" value="DNA_glycosylase"/>
</dbReference>
<keyword evidence="11" id="KW-0411">Iron-sulfur</keyword>
<keyword evidence="10 14" id="KW-0408">Iron</keyword>
<dbReference type="Gene3D" id="1.10.340.30">
    <property type="entry name" value="Hypothetical protein, domain 2"/>
    <property type="match status" value="1"/>
</dbReference>
<protein>
    <recommendedName>
        <fullName evidence="5 14">Adenine DNA glycosylase</fullName>
        <ecNumber evidence="4 14">3.2.2.31</ecNumber>
    </recommendedName>
</protein>
<keyword evidence="12" id="KW-0234">DNA repair</keyword>
<dbReference type="CDD" id="cd00056">
    <property type="entry name" value="ENDO3c"/>
    <property type="match status" value="1"/>
</dbReference>
<evidence type="ECO:0000256" key="9">
    <source>
        <dbReference type="ARBA" id="ARBA00022801"/>
    </source>
</evidence>
<keyword evidence="8 14" id="KW-0227">DNA damage</keyword>
<keyword evidence="7" id="KW-0479">Metal-binding</keyword>
<dbReference type="InterPro" id="IPR044298">
    <property type="entry name" value="MIG/MutY"/>
</dbReference>
<evidence type="ECO:0000313" key="17">
    <source>
        <dbReference type="Proteomes" id="UP001165481"/>
    </source>
</evidence>
<dbReference type="InterPro" id="IPR005760">
    <property type="entry name" value="A/G_AdeGlyc_MutY"/>
</dbReference>
<name>A0ABT7IKN4_9BURK</name>
<evidence type="ECO:0000256" key="3">
    <source>
        <dbReference type="ARBA" id="ARBA00008343"/>
    </source>
</evidence>
<dbReference type="NCBIfam" id="TIGR01084">
    <property type="entry name" value="mutY"/>
    <property type="match status" value="1"/>
</dbReference>
<dbReference type="CDD" id="cd03431">
    <property type="entry name" value="NUDIX_DNA_Glycosylase_C-MutY"/>
    <property type="match status" value="1"/>
</dbReference>
<gene>
    <name evidence="16" type="primary">mutY</name>
    <name evidence="16" type="ORF">MUN46_003045</name>
</gene>
<dbReference type="InterPro" id="IPR003265">
    <property type="entry name" value="HhH-GPD_domain"/>
</dbReference>
<evidence type="ECO:0000256" key="13">
    <source>
        <dbReference type="ARBA" id="ARBA00023295"/>
    </source>
</evidence>
<dbReference type="InterPro" id="IPR029119">
    <property type="entry name" value="MutY_C"/>
</dbReference>
<dbReference type="InterPro" id="IPR000445">
    <property type="entry name" value="HhH_motif"/>
</dbReference>
<evidence type="ECO:0000256" key="14">
    <source>
        <dbReference type="RuleBase" id="RU365096"/>
    </source>
</evidence>
<dbReference type="SUPFAM" id="SSF55811">
    <property type="entry name" value="Nudix"/>
    <property type="match status" value="1"/>
</dbReference>
<accession>A0ABT7IKN4</accession>
<comment type="cofactor">
    <cofactor evidence="14">
        <name>[4Fe-4S] cluster</name>
        <dbReference type="ChEBI" id="CHEBI:49883"/>
    </cofactor>
    <text evidence="14">Binds 1 [4Fe-4S] cluster.</text>
</comment>
<dbReference type="Pfam" id="PF00730">
    <property type="entry name" value="HhH-GPD"/>
    <property type="match status" value="1"/>
</dbReference>
<dbReference type="InterPro" id="IPR023170">
    <property type="entry name" value="HhH_base_excis_C"/>
</dbReference>
<keyword evidence="9" id="KW-0378">Hydrolase</keyword>
<sequence length="355" mass="39210">MMKNFATLLTAWQKCSGRKDLPWQKTTDPYKRWVSEIMLQQTQVGTVIPFYLKFIEDFPSVESLARASEEEVLKHWSGLGYYRRAVNLHAGARKIAESGGEFPRSVEALMQIPGIGRSTAGAIVSSCWDRPAPILDGNARRVFSRCFGVRRGASQAAFENELWAIARRELPQSGCRGYTQALMDLGAGVCTQKSPRCADCPLRAGCAAFASGSPESFPGRKAAAAGRGREVRQEVFLIIRGPQGLWLQKRAEKAVWRGLWCFPCVQGGGESRTVREGLQALEAVDADSLCFYRKVLHDFTHYRLEMFVWSVQSAGSSPDLPGRGRWFSRAEAAEGALPAPVKKLALEFLSGSTQP</sequence>
<proteinExistence type="inferred from homology"/>
<evidence type="ECO:0000256" key="5">
    <source>
        <dbReference type="ARBA" id="ARBA00022023"/>
    </source>
</evidence>
<organism evidence="16 17">
    <name type="scientific">Mesosutterella faecium</name>
    <dbReference type="NCBI Taxonomy" id="2925194"/>
    <lineage>
        <taxon>Bacteria</taxon>
        <taxon>Pseudomonadati</taxon>
        <taxon>Pseudomonadota</taxon>
        <taxon>Betaproteobacteria</taxon>
        <taxon>Burkholderiales</taxon>
        <taxon>Sutterellaceae</taxon>
        <taxon>Mesosutterella</taxon>
    </lineage>
</organism>
<dbReference type="PANTHER" id="PTHR42944">
    <property type="entry name" value="ADENINE DNA GLYCOSYLASE"/>
    <property type="match status" value="1"/>
</dbReference>
<evidence type="ECO:0000256" key="4">
    <source>
        <dbReference type="ARBA" id="ARBA00012045"/>
    </source>
</evidence>
<dbReference type="InterPro" id="IPR015797">
    <property type="entry name" value="NUDIX_hydrolase-like_dom_sf"/>
</dbReference>
<evidence type="ECO:0000256" key="12">
    <source>
        <dbReference type="ARBA" id="ARBA00023204"/>
    </source>
</evidence>
<dbReference type="SUPFAM" id="SSF48150">
    <property type="entry name" value="DNA-glycosylase"/>
    <property type="match status" value="1"/>
</dbReference>
<dbReference type="SMART" id="SM00478">
    <property type="entry name" value="ENDO3c"/>
    <property type="match status" value="1"/>
</dbReference>
<dbReference type="Pfam" id="PF00633">
    <property type="entry name" value="HHH"/>
    <property type="match status" value="1"/>
</dbReference>
<dbReference type="PANTHER" id="PTHR42944:SF1">
    <property type="entry name" value="ADENINE DNA GLYCOSYLASE"/>
    <property type="match status" value="1"/>
</dbReference>
<comment type="caution">
    <text evidence="16">The sequence shown here is derived from an EMBL/GenBank/DDBJ whole genome shotgun (WGS) entry which is preliminary data.</text>
</comment>
<dbReference type="Pfam" id="PF14815">
    <property type="entry name" value="NUDIX_4"/>
    <property type="match status" value="1"/>
</dbReference>
<comment type="catalytic activity">
    <reaction evidence="1 14">
        <text>Hydrolyzes free adenine bases from 7,8-dihydro-8-oxoguanine:adenine mismatched double-stranded DNA, leaving an apurinic site.</text>
        <dbReference type="EC" id="3.2.2.31"/>
    </reaction>
</comment>
<dbReference type="EC" id="3.2.2.31" evidence="4 14"/>
<evidence type="ECO:0000256" key="8">
    <source>
        <dbReference type="ARBA" id="ARBA00022763"/>
    </source>
</evidence>
<reference evidence="16" key="1">
    <citation type="submission" date="2023-03" db="EMBL/GenBank/DDBJ databases">
        <title>Mesosutterella sp. nov. isolated from porcine feces.</title>
        <authorList>
            <person name="Yu S."/>
        </authorList>
    </citation>
    <scope>NUCLEOTIDE SEQUENCE</scope>
    <source>
        <strain evidence="16">AGMB02718</strain>
    </source>
</reference>
<evidence type="ECO:0000256" key="1">
    <source>
        <dbReference type="ARBA" id="ARBA00000843"/>
    </source>
</evidence>
<dbReference type="EMBL" id="JAKZJU020000001">
    <property type="protein sequence ID" value="MDL2058925.1"/>
    <property type="molecule type" value="Genomic_DNA"/>
</dbReference>
<keyword evidence="6" id="KW-0004">4Fe-4S</keyword>
<comment type="similarity">
    <text evidence="3 14">Belongs to the Nth/MutY family.</text>
</comment>
<evidence type="ECO:0000259" key="15">
    <source>
        <dbReference type="SMART" id="SM00478"/>
    </source>
</evidence>
<keyword evidence="17" id="KW-1185">Reference proteome</keyword>
<dbReference type="Gene3D" id="3.90.79.10">
    <property type="entry name" value="Nucleoside Triphosphate Pyrophosphohydrolase"/>
    <property type="match status" value="1"/>
</dbReference>
<evidence type="ECO:0000256" key="2">
    <source>
        <dbReference type="ARBA" id="ARBA00002933"/>
    </source>
</evidence>
<comment type="function">
    <text evidence="2">Adenine glycosylase active on G-A mispairs. MutY also corrects error-prone DNA synthesis past GO lesions which are due to the oxidatively damaged form of guanine: 7,8-dihydro-8-oxoguanine (8-oxo-dGTP).</text>
</comment>
<evidence type="ECO:0000256" key="10">
    <source>
        <dbReference type="ARBA" id="ARBA00023004"/>
    </source>
</evidence>
<evidence type="ECO:0000256" key="6">
    <source>
        <dbReference type="ARBA" id="ARBA00022485"/>
    </source>
</evidence>
<evidence type="ECO:0000313" key="16">
    <source>
        <dbReference type="EMBL" id="MDL2058925.1"/>
    </source>
</evidence>
<feature type="domain" description="HhH-GPD" evidence="15">
    <location>
        <begin position="38"/>
        <end position="188"/>
    </location>
</feature>
<evidence type="ECO:0000256" key="7">
    <source>
        <dbReference type="ARBA" id="ARBA00022723"/>
    </source>
</evidence>
<keyword evidence="13 14" id="KW-0326">Glycosidase</keyword>
<dbReference type="Proteomes" id="UP001165481">
    <property type="component" value="Unassembled WGS sequence"/>
</dbReference>
<dbReference type="InterPro" id="IPR004035">
    <property type="entry name" value="Endouclease-III_FeS-bd_BS"/>
</dbReference>
<evidence type="ECO:0000256" key="11">
    <source>
        <dbReference type="ARBA" id="ARBA00023014"/>
    </source>
</evidence>
<dbReference type="Gene3D" id="1.10.1670.10">
    <property type="entry name" value="Helix-hairpin-Helix base-excision DNA repair enzymes (C-terminal)"/>
    <property type="match status" value="1"/>
</dbReference>
<dbReference type="RefSeq" id="WP_243376450.1">
    <property type="nucleotide sequence ID" value="NZ_JAKZJU020000001.1"/>
</dbReference>